<keyword evidence="1" id="KW-1133">Transmembrane helix</keyword>
<evidence type="ECO:0000313" key="3">
    <source>
        <dbReference type="Proteomes" id="UP001165498"/>
    </source>
</evidence>
<dbReference type="EMBL" id="JANFQO010000001">
    <property type="protein sequence ID" value="MCQ4163139.1"/>
    <property type="molecule type" value="Genomic_DNA"/>
</dbReference>
<reference evidence="2" key="1">
    <citation type="submission" date="2022-07" db="EMBL/GenBank/DDBJ databases">
        <title>Tahibacter sp., a new gammaproteobacterium isolated from the silt sample collected at pig farm.</title>
        <authorList>
            <person name="Chen H."/>
        </authorList>
    </citation>
    <scope>NUCLEOTIDE SEQUENCE</scope>
    <source>
        <strain evidence="2">P2K</strain>
    </source>
</reference>
<feature type="transmembrane region" description="Helical" evidence="1">
    <location>
        <begin position="163"/>
        <end position="185"/>
    </location>
</feature>
<dbReference type="RefSeq" id="WP_255910138.1">
    <property type="nucleotide sequence ID" value="NZ_JANFQO010000001.1"/>
</dbReference>
<keyword evidence="1" id="KW-0812">Transmembrane</keyword>
<evidence type="ECO:0008006" key="4">
    <source>
        <dbReference type="Google" id="ProtNLM"/>
    </source>
</evidence>
<keyword evidence="1" id="KW-0472">Membrane</keyword>
<feature type="transmembrane region" description="Helical" evidence="1">
    <location>
        <begin position="205"/>
        <end position="229"/>
    </location>
</feature>
<protein>
    <recommendedName>
        <fullName evidence="4">Nickel/cobalt efflux system</fullName>
    </recommendedName>
</protein>
<sequence length="262" mass="26096">MAQLWPWLFLAGLGALHGLSPANGWLFAAACGVRARDGAAARRALLPVALGHGLSVALAVFAVLQGVLIGADTLRRIAGGGLILLAIGRWLRDAAGCWNNGTVRLRWLGRVRADPAAARSNAAGVGSASTRSRALRTAIAATNPGAAAAMPAGAKTFAAHAGIALWSCLMATVHGAGLMLVPALVPLCLSDSPARAITASGSLPLALAAIGVHLAAMLLTAGLIAAGVCRGMARLPALPAGALRQAWTAALGATGGLLLASM</sequence>
<dbReference type="Proteomes" id="UP001165498">
    <property type="component" value="Unassembled WGS sequence"/>
</dbReference>
<name>A0ABT1QKV0_9GAMM</name>
<feature type="transmembrane region" description="Helical" evidence="1">
    <location>
        <begin position="44"/>
        <end position="69"/>
    </location>
</feature>
<accession>A0ABT1QKV0</accession>
<comment type="caution">
    <text evidence="2">The sequence shown here is derived from an EMBL/GenBank/DDBJ whole genome shotgun (WGS) entry which is preliminary data.</text>
</comment>
<keyword evidence="3" id="KW-1185">Reference proteome</keyword>
<gene>
    <name evidence="2" type="ORF">NM961_00245</name>
</gene>
<evidence type="ECO:0000313" key="2">
    <source>
        <dbReference type="EMBL" id="MCQ4163139.1"/>
    </source>
</evidence>
<proteinExistence type="predicted"/>
<organism evidence="2 3">
    <name type="scientific">Tahibacter harae</name>
    <dbReference type="NCBI Taxonomy" id="2963937"/>
    <lineage>
        <taxon>Bacteria</taxon>
        <taxon>Pseudomonadati</taxon>
        <taxon>Pseudomonadota</taxon>
        <taxon>Gammaproteobacteria</taxon>
        <taxon>Lysobacterales</taxon>
        <taxon>Rhodanobacteraceae</taxon>
        <taxon>Tahibacter</taxon>
    </lineage>
</organism>
<evidence type="ECO:0000256" key="1">
    <source>
        <dbReference type="SAM" id="Phobius"/>
    </source>
</evidence>